<accession>A0A128A324</accession>
<dbReference type="GO" id="GO:0005576">
    <property type="term" value="C:extracellular region"/>
    <property type="evidence" value="ECO:0007669"/>
    <property type="project" value="TreeGrafter"/>
</dbReference>
<name>A0A128A324_9ARCH</name>
<dbReference type="AlphaFoldDB" id="A0A128A324"/>
<dbReference type="PANTHER" id="PTHR31137">
    <property type="entry name" value="PROTEIN PSIB-RELATED-RELATED"/>
    <property type="match status" value="1"/>
</dbReference>
<protein>
    <submittedName>
        <fullName evidence="6">Fibro-slime family protein (Modular protein)</fullName>
    </submittedName>
</protein>
<evidence type="ECO:0000259" key="5">
    <source>
        <dbReference type="PROSITE" id="PS51820"/>
    </source>
</evidence>
<evidence type="ECO:0000256" key="2">
    <source>
        <dbReference type="ARBA" id="ARBA00022729"/>
    </source>
</evidence>
<keyword evidence="4" id="KW-1133">Transmembrane helix</keyword>
<dbReference type="KEGG" id="ndv:NDEV_0967"/>
<dbReference type="InterPro" id="IPR011658">
    <property type="entry name" value="PA14_dom"/>
</dbReference>
<evidence type="ECO:0000256" key="1">
    <source>
        <dbReference type="ARBA" id="ARBA00008709"/>
    </source>
</evidence>
<organism evidence="6 7">
    <name type="scientific">Nitrosotalea devaniterrae</name>
    <dbReference type="NCBI Taxonomy" id="1078905"/>
    <lineage>
        <taxon>Archaea</taxon>
        <taxon>Nitrososphaerota</taxon>
        <taxon>Nitrososphaeria</taxon>
        <taxon>Nitrosotaleales</taxon>
        <taxon>Nitrosotaleaceae</taxon>
        <taxon>Nitrosotalea</taxon>
    </lineage>
</organism>
<keyword evidence="4" id="KW-0812">Transmembrane</keyword>
<dbReference type="InterPro" id="IPR011874">
    <property type="entry name" value="Fibro_Slime"/>
</dbReference>
<feature type="domain" description="PA14" evidence="5">
    <location>
        <begin position="290"/>
        <end position="432"/>
    </location>
</feature>
<gene>
    <name evidence="6" type="ORF">NDEV_0967</name>
</gene>
<evidence type="ECO:0000256" key="4">
    <source>
        <dbReference type="SAM" id="Phobius"/>
    </source>
</evidence>
<comment type="similarity">
    <text evidence="1">Belongs to the prespore-cell-inducing factor family.</text>
</comment>
<keyword evidence="4" id="KW-0472">Membrane</keyword>
<sequence length="483" mass="53149">MRQWDKNNSFRHFNHYKKGVSTVISGAILLVGISLIGVIGVSWAKDNLNTNEKIIDNTYSTNINKIKESIAPQHEWYKTSQKQLNVTFINTGIDGLNVNEIEIKGIHSVDLRIPPIAVPPGKTFSKLVSYDWAGDPIDISLITARGSIFTHHLGTPADGQLIINKIAKQADGNFTYYGDLGTFSISTSGNHNTVNLDANGNMVLTGTIRDFNGSAWTHGGADPDFEAVCPCNFTVVKNIVMPNLGSDEEPVYNNGTFYSLDHGYKWFNQWFHDNSTLNVKKQLNVTLIEQGTNPQTWKYDNQAFFPIDNQLFGNSGNDAQNPPKPHNFGFTYEIHSSFTYQGGETFDFAGDDDVWVFINKKLAMDLGGVHSTATGTINLDAQANALGITRGNVYSFDFFYAERHTTGSDMKITTSIQLGNPGTGKSGVFFVDPGVYTVGETPAPGWTLQGVTCDNTYFQPNATKVTVTVPKGVTTCTFTNFHN</sequence>
<keyword evidence="7" id="KW-1185">Reference proteome</keyword>
<proteinExistence type="inferred from homology"/>
<evidence type="ECO:0000313" key="6">
    <source>
        <dbReference type="EMBL" id="CUR51732.1"/>
    </source>
</evidence>
<evidence type="ECO:0000313" key="7">
    <source>
        <dbReference type="Proteomes" id="UP000196239"/>
    </source>
</evidence>
<dbReference type="PROSITE" id="PS51820">
    <property type="entry name" value="PA14"/>
    <property type="match status" value="1"/>
</dbReference>
<dbReference type="InterPro" id="IPR051154">
    <property type="entry name" value="Prespore-cell_inducing_factor"/>
</dbReference>
<dbReference type="EMBL" id="LN890280">
    <property type="protein sequence ID" value="CUR51732.1"/>
    <property type="molecule type" value="Genomic_DNA"/>
</dbReference>
<reference evidence="7" key="1">
    <citation type="submission" date="2015-10" db="EMBL/GenBank/DDBJ databases">
        <authorList>
            <person name="Lehtovirta-Morley L.E."/>
            <person name="Vieille C."/>
        </authorList>
    </citation>
    <scope>NUCLEOTIDE SEQUENCE [LARGE SCALE GENOMIC DNA]</scope>
</reference>
<dbReference type="Pfam" id="PF07691">
    <property type="entry name" value="PA14"/>
    <property type="match status" value="1"/>
</dbReference>
<evidence type="ECO:0000256" key="3">
    <source>
        <dbReference type="ARBA" id="ARBA00023180"/>
    </source>
</evidence>
<dbReference type="Proteomes" id="UP000196239">
    <property type="component" value="Chromosome 1"/>
</dbReference>
<feature type="transmembrane region" description="Helical" evidence="4">
    <location>
        <begin position="20"/>
        <end position="44"/>
    </location>
</feature>
<keyword evidence="2" id="KW-0732">Signal</keyword>
<dbReference type="InterPro" id="IPR037524">
    <property type="entry name" value="PA14/GLEYA"/>
</dbReference>
<dbReference type="NCBIfam" id="TIGR02148">
    <property type="entry name" value="Fibro_Slime"/>
    <property type="match status" value="1"/>
</dbReference>
<keyword evidence="3" id="KW-0325">Glycoprotein</keyword>